<evidence type="ECO:0000313" key="3">
    <source>
        <dbReference type="Proteomes" id="UP000190961"/>
    </source>
</evidence>
<evidence type="ECO:0000256" key="1">
    <source>
        <dbReference type="SAM" id="MobiDB-lite"/>
    </source>
</evidence>
<dbReference type="STRING" id="688867.SAMN05660236_4429"/>
<feature type="region of interest" description="Disordered" evidence="1">
    <location>
        <begin position="39"/>
        <end position="70"/>
    </location>
</feature>
<gene>
    <name evidence="2" type="ORF">SAMN05660236_4429</name>
</gene>
<organism evidence="2 3">
    <name type="scientific">Ohtaekwangia koreensis</name>
    <dbReference type="NCBI Taxonomy" id="688867"/>
    <lineage>
        <taxon>Bacteria</taxon>
        <taxon>Pseudomonadati</taxon>
        <taxon>Bacteroidota</taxon>
        <taxon>Cytophagia</taxon>
        <taxon>Cytophagales</taxon>
        <taxon>Fulvivirgaceae</taxon>
        <taxon>Ohtaekwangia</taxon>
    </lineage>
</organism>
<evidence type="ECO:0000313" key="2">
    <source>
        <dbReference type="EMBL" id="SKC83349.1"/>
    </source>
</evidence>
<dbReference type="RefSeq" id="WP_079688958.1">
    <property type="nucleotide sequence ID" value="NZ_FUZU01000003.1"/>
</dbReference>
<feature type="region of interest" description="Disordered" evidence="1">
    <location>
        <begin position="1"/>
        <end position="24"/>
    </location>
</feature>
<dbReference type="Proteomes" id="UP000190961">
    <property type="component" value="Unassembled WGS sequence"/>
</dbReference>
<sequence>MKNKEASKTKQLLEPSNKAPKTIDGVEVSLEQLESLCTEFDKRPRGCNSETEPADGAGFSSTGDNDDVLF</sequence>
<accession>A0A1T5M646</accession>
<protein>
    <submittedName>
        <fullName evidence="2">Uncharacterized protein</fullName>
    </submittedName>
</protein>
<dbReference type="OrthoDB" id="969853at2"/>
<keyword evidence="3" id="KW-1185">Reference proteome</keyword>
<reference evidence="2 3" key="1">
    <citation type="submission" date="2017-02" db="EMBL/GenBank/DDBJ databases">
        <authorList>
            <person name="Peterson S.W."/>
        </authorList>
    </citation>
    <scope>NUCLEOTIDE SEQUENCE [LARGE SCALE GENOMIC DNA]</scope>
    <source>
        <strain evidence="2 3">DSM 25262</strain>
    </source>
</reference>
<dbReference type="EMBL" id="FUZU01000003">
    <property type="protein sequence ID" value="SKC83349.1"/>
    <property type="molecule type" value="Genomic_DNA"/>
</dbReference>
<name>A0A1T5M646_9BACT</name>
<dbReference type="AlphaFoldDB" id="A0A1T5M646"/>
<proteinExistence type="predicted"/>